<proteinExistence type="predicted"/>
<dbReference type="Gene3D" id="1.10.4080.10">
    <property type="entry name" value="ADP-ribosylation/Crystallin J1"/>
    <property type="match status" value="1"/>
</dbReference>
<dbReference type="Proteomes" id="UP000663877">
    <property type="component" value="Unassembled WGS sequence"/>
</dbReference>
<dbReference type="OrthoDB" id="9986429at2759"/>
<organism evidence="1 4">
    <name type="scientific">Adineta steineri</name>
    <dbReference type="NCBI Taxonomy" id="433720"/>
    <lineage>
        <taxon>Eukaryota</taxon>
        <taxon>Metazoa</taxon>
        <taxon>Spiralia</taxon>
        <taxon>Gnathifera</taxon>
        <taxon>Rotifera</taxon>
        <taxon>Eurotatoria</taxon>
        <taxon>Bdelloidea</taxon>
        <taxon>Adinetida</taxon>
        <taxon>Adinetidae</taxon>
        <taxon>Adineta</taxon>
    </lineage>
</organism>
<evidence type="ECO:0008006" key="5">
    <source>
        <dbReference type="Google" id="ProtNLM"/>
    </source>
</evidence>
<accession>A0A813MKE1</accession>
<protein>
    <recommendedName>
        <fullName evidence="5">ADP-ribosylglycohydrolase</fullName>
    </recommendedName>
</protein>
<gene>
    <name evidence="1" type="ORF">BJG266_LOCUS396</name>
    <name evidence="2" type="ORF">QVE165_LOCUS5915</name>
</gene>
<evidence type="ECO:0000313" key="1">
    <source>
        <dbReference type="EMBL" id="CAF0722121.1"/>
    </source>
</evidence>
<evidence type="ECO:0000313" key="2">
    <source>
        <dbReference type="EMBL" id="CAF0833502.1"/>
    </source>
</evidence>
<dbReference type="SUPFAM" id="SSF101478">
    <property type="entry name" value="ADP-ribosylglycohydrolase"/>
    <property type="match status" value="1"/>
</dbReference>
<dbReference type="EMBL" id="CAJNOI010000001">
    <property type="protein sequence ID" value="CAF0722121.1"/>
    <property type="molecule type" value="Genomic_DNA"/>
</dbReference>
<dbReference type="InterPro" id="IPR005502">
    <property type="entry name" value="Ribosyl_crysJ1"/>
</dbReference>
<dbReference type="AlphaFoldDB" id="A0A813MKE1"/>
<evidence type="ECO:0000313" key="3">
    <source>
        <dbReference type="Proteomes" id="UP000663832"/>
    </source>
</evidence>
<dbReference type="EMBL" id="CAJNOM010000024">
    <property type="protein sequence ID" value="CAF0833502.1"/>
    <property type="molecule type" value="Genomic_DNA"/>
</dbReference>
<reference evidence="1" key="1">
    <citation type="submission" date="2021-02" db="EMBL/GenBank/DDBJ databases">
        <authorList>
            <person name="Nowell W R."/>
        </authorList>
    </citation>
    <scope>NUCLEOTIDE SEQUENCE</scope>
</reference>
<dbReference type="InterPro" id="IPR036705">
    <property type="entry name" value="Ribosyl_crysJ1_sf"/>
</dbReference>
<evidence type="ECO:0000313" key="4">
    <source>
        <dbReference type="Proteomes" id="UP000663877"/>
    </source>
</evidence>
<comment type="caution">
    <text evidence="1">The sequence shown here is derived from an EMBL/GenBank/DDBJ whole genome shotgun (WGS) entry which is preliminary data.</text>
</comment>
<sequence>MVSIHARCNDVFIGHAIASYFDTSTQLAQELSESLLTLESFNGSDIMSRYLYLYHTKRCDFGETLKIVYQNLKDKIMINESLPISRENCRFDQLIIDETVKITDGKLGGHTAGCGPVHRSFPLALCSWIDDDDLFELSMKEAALTHYSSLAGQVSGIVNLICRSLIKNRPWRDAVQSAFTTPSLHKDVSSIYGRYNRWSDLGKQTHPAYAPAVLIEALHYIANSTNAIDAIEKATTKKNSYCLPIIGILASARWGFPLDMYNDKIKDGQLKIIRDTANKLSNQWSLQQHNIYA</sequence>
<name>A0A813MKE1_9BILA</name>
<dbReference type="Pfam" id="PF03747">
    <property type="entry name" value="ADP_ribosyl_GH"/>
    <property type="match status" value="1"/>
</dbReference>
<keyword evidence="3" id="KW-1185">Reference proteome</keyword>
<dbReference type="Proteomes" id="UP000663832">
    <property type="component" value="Unassembled WGS sequence"/>
</dbReference>